<dbReference type="InterPro" id="IPR012337">
    <property type="entry name" value="RNaseH-like_sf"/>
</dbReference>
<dbReference type="GO" id="GO:0005829">
    <property type="term" value="C:cytosol"/>
    <property type="evidence" value="ECO:0007669"/>
    <property type="project" value="TreeGrafter"/>
</dbReference>
<reference evidence="1 2" key="2">
    <citation type="journal article" date="2020" name="MBio">
        <title>Isolation and Molecular Analysis of a Novel Neorickettsia Species That Causes Potomac Horse Fever.</title>
        <authorList>
            <person name="Teymournejad O."/>
            <person name="Lin M."/>
            <person name="Bekebrede H."/>
            <person name="Kamr A."/>
            <person name="Toribio R.E."/>
            <person name="Arroyo L.G."/>
            <person name="Baird J.D."/>
            <person name="Rikihisa Y."/>
        </authorList>
    </citation>
    <scope>NUCLEOTIDE SEQUENCE [LARGE SCALE GENOMIC DNA]</scope>
    <source>
        <strain evidence="1 2">Fin17</strain>
    </source>
</reference>
<dbReference type="InterPro" id="IPR037027">
    <property type="entry name" value="YqgF/RNaseH-like_dom_sf"/>
</dbReference>
<evidence type="ECO:0000313" key="1">
    <source>
        <dbReference type="EMBL" id="QHD64874.1"/>
    </source>
</evidence>
<dbReference type="InterPro" id="IPR005227">
    <property type="entry name" value="YqgF"/>
</dbReference>
<dbReference type="GO" id="GO:0000967">
    <property type="term" value="P:rRNA 5'-end processing"/>
    <property type="evidence" value="ECO:0007669"/>
    <property type="project" value="TreeGrafter"/>
</dbReference>
<dbReference type="Proteomes" id="UP000464912">
    <property type="component" value="Chromosome"/>
</dbReference>
<dbReference type="PANTHER" id="PTHR33317">
    <property type="entry name" value="POLYNUCLEOTIDYL TRANSFERASE, RIBONUCLEASE H-LIKE SUPERFAMILY PROTEIN"/>
    <property type="match status" value="1"/>
</dbReference>
<dbReference type="Pfam" id="PF03652">
    <property type="entry name" value="RuvX"/>
    <property type="match status" value="1"/>
</dbReference>
<dbReference type="KEGG" id="nef:GP480_00030"/>
<dbReference type="SUPFAM" id="SSF53098">
    <property type="entry name" value="Ribonuclease H-like"/>
    <property type="match status" value="1"/>
</dbReference>
<gene>
    <name evidence="1" type="primary">ruvX</name>
    <name evidence="1" type="ORF">GP480_00030</name>
</gene>
<dbReference type="AlphaFoldDB" id="A0A6P1G9J9"/>
<accession>A0A6P1G9J9</accession>
<reference evidence="1 2" key="1">
    <citation type="journal article" date="2020" name="MBio">
        <title>Erratum for Teymournejad et al., 'Isolation and Molecular Analysis of a Novel Neorickettsia Species That Causes Potomac Horse Fever'.</title>
        <authorList>
            <person name="Teymournejad O."/>
            <person name="Lin M."/>
            <person name="Bekebrede H."/>
            <person name="Kamr A."/>
            <person name="Toribio R.E."/>
            <person name="Arroyo L.G."/>
            <person name="Baird J.D."/>
            <person name="Rikihisa Y."/>
        </authorList>
    </citation>
    <scope>NUCLEOTIDE SEQUENCE [LARGE SCALE GENOMIC DNA]</scope>
    <source>
        <strain evidence="1 2">Fin17</strain>
    </source>
</reference>
<dbReference type="Gene3D" id="3.30.420.140">
    <property type="entry name" value="YqgF/RNase H-like domain"/>
    <property type="match status" value="1"/>
</dbReference>
<dbReference type="EMBL" id="CP047224">
    <property type="protein sequence ID" value="QHD64874.1"/>
    <property type="molecule type" value="Genomic_DNA"/>
</dbReference>
<keyword evidence="2" id="KW-1185">Reference proteome</keyword>
<name>A0A6P1G9J9_9RICK</name>
<protein>
    <submittedName>
        <fullName evidence="1">Holliday junction resolvase RuvX</fullName>
    </submittedName>
</protein>
<proteinExistence type="predicted"/>
<organism evidence="1 2">
    <name type="scientific">Neorickettsia findlayensis</name>
    <dbReference type="NCBI Taxonomy" id="2686014"/>
    <lineage>
        <taxon>Bacteria</taxon>
        <taxon>Pseudomonadati</taxon>
        <taxon>Pseudomonadota</taxon>
        <taxon>Alphaproteobacteria</taxon>
        <taxon>Rickettsiales</taxon>
        <taxon>Anaplasmataceae</taxon>
        <taxon>Neorickettsia</taxon>
    </lineage>
</organism>
<evidence type="ECO:0000313" key="2">
    <source>
        <dbReference type="Proteomes" id="UP000464912"/>
    </source>
</evidence>
<dbReference type="PANTHER" id="PTHR33317:SF4">
    <property type="entry name" value="POLYNUCLEOTIDYL TRANSFERASE, RIBONUCLEASE H-LIKE SUPERFAMILY PROTEIN"/>
    <property type="match status" value="1"/>
</dbReference>
<sequence length="159" mass="17904">MITFDLQKFLNAIGTGRVVSIDPGKRTIGVAVSDPELRYVQNYFQFTSRGRGADAFHIMEVVPDFSGIIVGTPFSHTRDNGWLHSIDKFAQKLSEVTKKPILMCDESSSTSEVMVLLGSLSRSRQKKWKDKIAACCILEKTLCTIMHYNLCNQRRLDSV</sequence>